<dbReference type="InterPro" id="IPR038718">
    <property type="entry name" value="SNF2-like_sf"/>
</dbReference>
<keyword evidence="7" id="KW-0067">ATP-binding</keyword>
<evidence type="ECO:0000259" key="13">
    <source>
        <dbReference type="PROSITE" id="PS51194"/>
    </source>
</evidence>
<dbReference type="FunFam" id="3.40.50.10810:FF:000014">
    <property type="entry name" value="SWI/SNF-related matrix-associated actin-dependent regulator of chromatin subfamily A containing DEAD/H box 1"/>
    <property type="match status" value="1"/>
</dbReference>
<evidence type="ECO:0000256" key="1">
    <source>
        <dbReference type="ARBA" id="ARBA00004123"/>
    </source>
</evidence>
<dbReference type="SUPFAM" id="SSF52540">
    <property type="entry name" value="P-loop containing nucleoside triphosphate hydrolases"/>
    <property type="match status" value="2"/>
</dbReference>
<dbReference type="AlphaFoldDB" id="A0A550CYP1"/>
<dbReference type="GO" id="GO:0005634">
    <property type="term" value="C:nucleus"/>
    <property type="evidence" value="ECO:0007669"/>
    <property type="project" value="UniProtKB-SubCell"/>
</dbReference>
<evidence type="ECO:0000313" key="14">
    <source>
        <dbReference type="EMBL" id="TRM69915.1"/>
    </source>
</evidence>
<feature type="compositionally biased region" description="Polar residues" evidence="11">
    <location>
        <begin position="291"/>
        <end position="303"/>
    </location>
</feature>
<name>A0A550CYP1_9AGAR</name>
<dbReference type="SMART" id="SM00490">
    <property type="entry name" value="HELICc"/>
    <property type="match status" value="1"/>
</dbReference>
<evidence type="ECO:0000256" key="6">
    <source>
        <dbReference type="ARBA" id="ARBA00022806"/>
    </source>
</evidence>
<keyword evidence="10" id="KW-0539">Nucleus</keyword>
<dbReference type="InterPro" id="IPR014001">
    <property type="entry name" value="Helicase_ATP-bd"/>
</dbReference>
<keyword evidence="8" id="KW-0156">Chromatin regulator</keyword>
<dbReference type="InterPro" id="IPR027417">
    <property type="entry name" value="P-loop_NTPase"/>
</dbReference>
<evidence type="ECO:0000256" key="3">
    <source>
        <dbReference type="ARBA" id="ARBA00012551"/>
    </source>
</evidence>
<reference evidence="14 15" key="1">
    <citation type="journal article" date="2019" name="New Phytol.">
        <title>Comparative genomics reveals unique wood-decay strategies and fruiting body development in the Schizophyllaceae.</title>
        <authorList>
            <person name="Almasi E."/>
            <person name="Sahu N."/>
            <person name="Krizsan K."/>
            <person name="Balint B."/>
            <person name="Kovacs G.M."/>
            <person name="Kiss B."/>
            <person name="Cseklye J."/>
            <person name="Drula E."/>
            <person name="Henrissat B."/>
            <person name="Nagy I."/>
            <person name="Chovatia M."/>
            <person name="Adam C."/>
            <person name="LaButti K."/>
            <person name="Lipzen A."/>
            <person name="Riley R."/>
            <person name="Grigoriev I.V."/>
            <person name="Nagy L.G."/>
        </authorList>
    </citation>
    <scope>NUCLEOTIDE SEQUENCE [LARGE SCALE GENOMIC DNA]</scope>
    <source>
        <strain evidence="14 15">NL-1724</strain>
    </source>
</reference>
<feature type="region of interest" description="Disordered" evidence="11">
    <location>
        <begin position="1082"/>
        <end position="1229"/>
    </location>
</feature>
<feature type="domain" description="Helicase ATP-binding" evidence="12">
    <location>
        <begin position="539"/>
        <end position="710"/>
    </location>
</feature>
<dbReference type="GO" id="GO:0003677">
    <property type="term" value="F:DNA binding"/>
    <property type="evidence" value="ECO:0007669"/>
    <property type="project" value="UniProtKB-KW"/>
</dbReference>
<dbReference type="Gene3D" id="3.40.50.10810">
    <property type="entry name" value="Tandem AAA-ATPase domain"/>
    <property type="match status" value="1"/>
</dbReference>
<dbReference type="InterPro" id="IPR000330">
    <property type="entry name" value="SNF2_N"/>
</dbReference>
<keyword evidence="9" id="KW-0238">DNA-binding</keyword>
<dbReference type="InterPro" id="IPR049730">
    <property type="entry name" value="SNF2/RAD54-like_C"/>
</dbReference>
<dbReference type="EMBL" id="VDMD01000001">
    <property type="protein sequence ID" value="TRM69915.1"/>
    <property type="molecule type" value="Genomic_DNA"/>
</dbReference>
<dbReference type="GO" id="GO:0005524">
    <property type="term" value="F:ATP binding"/>
    <property type="evidence" value="ECO:0007669"/>
    <property type="project" value="UniProtKB-KW"/>
</dbReference>
<feature type="compositionally biased region" description="Basic and acidic residues" evidence="11">
    <location>
        <begin position="1178"/>
        <end position="1187"/>
    </location>
</feature>
<dbReference type="OrthoDB" id="5857104at2759"/>
<feature type="region of interest" description="Disordered" evidence="11">
    <location>
        <begin position="798"/>
        <end position="817"/>
    </location>
</feature>
<evidence type="ECO:0000259" key="12">
    <source>
        <dbReference type="PROSITE" id="PS51192"/>
    </source>
</evidence>
<dbReference type="STRING" id="97359.A0A550CYP1"/>
<proteinExistence type="inferred from homology"/>
<evidence type="ECO:0000256" key="8">
    <source>
        <dbReference type="ARBA" id="ARBA00022853"/>
    </source>
</evidence>
<dbReference type="CDD" id="cd18793">
    <property type="entry name" value="SF2_C_SNF"/>
    <property type="match status" value="1"/>
</dbReference>
<feature type="region of interest" description="Disordered" evidence="11">
    <location>
        <begin position="1"/>
        <end position="229"/>
    </location>
</feature>
<evidence type="ECO:0000256" key="9">
    <source>
        <dbReference type="ARBA" id="ARBA00023125"/>
    </source>
</evidence>
<protein>
    <recommendedName>
        <fullName evidence="3">DNA helicase</fullName>
        <ecNumber evidence="3">3.6.4.12</ecNumber>
    </recommendedName>
</protein>
<sequence length="1229" mass="136114">MDAVLNKRSALAGLKFKRNNPSNKLATPSATPPSTSAPLPAADNNGPPPQSRDGAAPSRYFGPDKVSPAFGNILVPSSSPIAPSPLHNAHNASTSADDVAAGHHDGRPRPPSSIISAPSPPSLARSPSDSTGQRRPRDIAGAGEVGEEPPRKRINRGPLDDALSGASPESPAIRGPGHRRRMAPPGSPASSEESLVDPRKVLASNVPHAAPAREASSSSSTTPAPVDPAFTRFKITQPLHPEPLVRAAWMQGKQDVRAASYLLNDPQWIDKQNRPPPQARPAPTTAKPVSVTVSAKANKQSAIYSHRPPAKVLASPAVPSTSTPATKATPKPTPKPVADTSIEITSSPILPLPKKRKMVIEDSDESDFNDSDEEEDESVDEAEVRALSFFNDASPEDLQEMIGCTPVQADKIVELRPFDTVDVLTKKLNQGARRAGPAGLSPKVFSDTVAVYQGYGSFDTVLDSIEKIGDALKAVINSWALESDGHADSADTQDDGALNLQTFDASKAKDEHFIARQPPLVADNIQLKDYQLLGINWLNLMHRKQHGCILADEMGLGKTCQVISFLAHLKEQGNSGPHLIIVPSSTLENWCREFNRFAPTIQWVTYYDDQKTREQLRMDLRDDEGKPNDWEVMITTYDLACGNSKDSKFLRKFDWECFVCDEGHSLKNFKSRRYGELMKINPRWRLLLTGTPLQNNLQELASIMNFIIPEKIGPVLDKMRAIFKTTTTVTLLSQERITRAHRMVTPFVLRRKKKEVLKDLPDKHERVEWCEMVQSQQEIYSEAVRRSRKTVRQAEELAEVQEDDAKTKGKKKPATASKVTSAHVLMDLRKAASHPMLFRKRFTDDMLRPIAVQLMQDPWYAKRYKGNVGHLAEDCALWSDSELQHNCRSAASRKSAQFCQDDDCYMDSGKVQTLLRLLDQYIGEKRKVLIFSQFTQVLDILTAVLTLKKIAYRMLTGSTRVDERQDMVDEFNESDDITVFLLSTKAGGMGINLTSASVVILFDQDFNPHNDRQAQDRAYRIGQTRDVDVIKLITRGTIEEDMLRLAQTKLALDEAVAGDVDDEKGESAIAKEIKTSLLSMLRKQCSPEPSTSTTSSAPSPAVDTPPKERSGKEAERDKSEPEKKTMKRKDREDEEMVEEKVKPSRSTLSAAKRKRIVDDEDDEEERPATRPKATAPAVKEKEKEKNGSRSTTRSSPRKERQASSSQKPSPRTDRPNPPTRTTSARSSRR</sequence>
<feature type="compositionally biased region" description="Basic and acidic residues" evidence="11">
    <location>
        <begin position="1105"/>
        <end position="1124"/>
    </location>
</feature>
<dbReference type="Proteomes" id="UP000320762">
    <property type="component" value="Unassembled WGS sequence"/>
</dbReference>
<feature type="compositionally biased region" description="Low complexity" evidence="11">
    <location>
        <begin position="1219"/>
        <end position="1229"/>
    </location>
</feature>
<dbReference type="Pfam" id="PF00176">
    <property type="entry name" value="SNF2-rel_dom"/>
    <property type="match status" value="1"/>
</dbReference>
<dbReference type="GO" id="GO:0005694">
    <property type="term" value="C:chromosome"/>
    <property type="evidence" value="ECO:0007669"/>
    <property type="project" value="UniProtKB-ARBA"/>
</dbReference>
<keyword evidence="15" id="KW-1185">Reference proteome</keyword>
<evidence type="ECO:0000256" key="4">
    <source>
        <dbReference type="ARBA" id="ARBA00022741"/>
    </source>
</evidence>
<feature type="compositionally biased region" description="Low complexity" evidence="11">
    <location>
        <begin position="314"/>
        <end position="330"/>
    </location>
</feature>
<accession>A0A550CYP1</accession>
<keyword evidence="6" id="KW-0347">Helicase</keyword>
<dbReference type="InterPro" id="IPR001650">
    <property type="entry name" value="Helicase_C-like"/>
</dbReference>
<evidence type="ECO:0000256" key="11">
    <source>
        <dbReference type="SAM" id="MobiDB-lite"/>
    </source>
</evidence>
<keyword evidence="4" id="KW-0547">Nucleotide-binding</keyword>
<evidence type="ECO:0000256" key="7">
    <source>
        <dbReference type="ARBA" id="ARBA00022840"/>
    </source>
</evidence>
<dbReference type="PROSITE" id="PS51194">
    <property type="entry name" value="HELICASE_CTER"/>
    <property type="match status" value="1"/>
</dbReference>
<evidence type="ECO:0000313" key="15">
    <source>
        <dbReference type="Proteomes" id="UP000320762"/>
    </source>
</evidence>
<dbReference type="GO" id="GO:0016787">
    <property type="term" value="F:hydrolase activity"/>
    <property type="evidence" value="ECO:0007669"/>
    <property type="project" value="UniProtKB-KW"/>
</dbReference>
<feature type="region of interest" description="Disordered" evidence="11">
    <location>
        <begin position="267"/>
        <end position="339"/>
    </location>
</feature>
<dbReference type="GO" id="GO:0003678">
    <property type="term" value="F:DNA helicase activity"/>
    <property type="evidence" value="ECO:0007669"/>
    <property type="project" value="UniProtKB-EC"/>
</dbReference>
<dbReference type="Pfam" id="PF00271">
    <property type="entry name" value="Helicase_C"/>
    <property type="match status" value="1"/>
</dbReference>
<feature type="compositionally biased region" description="Low complexity" evidence="11">
    <location>
        <begin position="1086"/>
        <end position="1104"/>
    </location>
</feature>
<dbReference type="EC" id="3.6.4.12" evidence="3"/>
<comment type="caution">
    <text evidence="14">The sequence shown here is derived from an EMBL/GenBank/DDBJ whole genome shotgun (WGS) entry which is preliminary data.</text>
</comment>
<dbReference type="SMART" id="SM00487">
    <property type="entry name" value="DEXDc"/>
    <property type="match status" value="1"/>
</dbReference>
<gene>
    <name evidence="14" type="ORF">BD626DRAFT_475752</name>
</gene>
<feature type="compositionally biased region" description="Low complexity" evidence="11">
    <location>
        <begin position="25"/>
        <end position="42"/>
    </location>
</feature>
<evidence type="ECO:0000256" key="2">
    <source>
        <dbReference type="ARBA" id="ARBA00007025"/>
    </source>
</evidence>
<feature type="domain" description="Helicase C-terminal" evidence="13">
    <location>
        <begin position="917"/>
        <end position="1081"/>
    </location>
</feature>
<dbReference type="PANTHER" id="PTHR10799">
    <property type="entry name" value="SNF2/RAD54 HELICASE FAMILY"/>
    <property type="match status" value="1"/>
</dbReference>
<organism evidence="14 15">
    <name type="scientific">Schizophyllum amplum</name>
    <dbReference type="NCBI Taxonomy" id="97359"/>
    <lineage>
        <taxon>Eukaryota</taxon>
        <taxon>Fungi</taxon>
        <taxon>Dikarya</taxon>
        <taxon>Basidiomycota</taxon>
        <taxon>Agaricomycotina</taxon>
        <taxon>Agaricomycetes</taxon>
        <taxon>Agaricomycetidae</taxon>
        <taxon>Agaricales</taxon>
        <taxon>Schizophyllaceae</taxon>
        <taxon>Schizophyllum</taxon>
    </lineage>
</organism>
<feature type="compositionally biased region" description="Low complexity" evidence="11">
    <location>
        <begin position="112"/>
        <end position="128"/>
    </location>
</feature>
<keyword evidence="5" id="KW-0378">Hydrolase</keyword>
<dbReference type="Gene3D" id="3.40.50.300">
    <property type="entry name" value="P-loop containing nucleotide triphosphate hydrolases"/>
    <property type="match status" value="1"/>
</dbReference>
<comment type="subcellular location">
    <subcellularLocation>
        <location evidence="1">Nucleus</location>
    </subcellularLocation>
</comment>
<dbReference type="GO" id="GO:0140658">
    <property type="term" value="F:ATP-dependent chromatin remodeler activity"/>
    <property type="evidence" value="ECO:0007669"/>
    <property type="project" value="UniProtKB-ARBA"/>
</dbReference>
<feature type="compositionally biased region" description="Low complexity" evidence="11">
    <location>
        <begin position="207"/>
        <end position="229"/>
    </location>
</feature>
<evidence type="ECO:0000256" key="10">
    <source>
        <dbReference type="ARBA" id="ARBA00023242"/>
    </source>
</evidence>
<evidence type="ECO:0000256" key="5">
    <source>
        <dbReference type="ARBA" id="ARBA00022801"/>
    </source>
</evidence>
<comment type="similarity">
    <text evidence="2">Belongs to the SNF2/RAD54 helicase family.</text>
</comment>
<dbReference type="PROSITE" id="PS51192">
    <property type="entry name" value="HELICASE_ATP_BIND_1"/>
    <property type="match status" value="1"/>
</dbReference>